<name>A3DML4_STAMF</name>
<dbReference type="KEGG" id="smr:Smar_0773"/>
<dbReference type="AlphaFoldDB" id="A3DML4"/>
<dbReference type="Proteomes" id="UP000000254">
    <property type="component" value="Chromosome"/>
</dbReference>
<reference evidence="2" key="1">
    <citation type="journal article" date="2009" name="BMC Genomics">
        <title>The complete genome sequence of Staphylothermus marinus reveals differences in sulfur metabolism among heterotrophic Crenarchaeota.</title>
        <authorList>
            <person name="Anderson I.J."/>
            <person name="Dharmarajan L."/>
            <person name="Rodriguez J."/>
            <person name="Hooper S."/>
            <person name="Porat I."/>
            <person name="Ulrich L.E."/>
            <person name="Elkins J.G."/>
            <person name="Mavromatis K."/>
            <person name="Sun H."/>
            <person name="Land M."/>
            <person name="Lapidus A."/>
            <person name="Lucas S."/>
            <person name="Barry K."/>
            <person name="Huber H."/>
            <person name="Zhulin I.B."/>
            <person name="Whitman W.B."/>
            <person name="Mukhopadhyay B."/>
            <person name="Woese C."/>
            <person name="Bristow J."/>
            <person name="Kyrpides N."/>
        </authorList>
    </citation>
    <scope>NUCLEOTIDE SEQUENCE [LARGE SCALE GENOMIC DNA]</scope>
    <source>
        <strain evidence="2">ATCC 43588 / DSM 3639 / JCM 9404 / F1</strain>
    </source>
</reference>
<evidence type="ECO:0000313" key="1">
    <source>
        <dbReference type="EMBL" id="ABN69874.1"/>
    </source>
</evidence>
<dbReference type="EMBL" id="CP000575">
    <property type="protein sequence ID" value="ABN69874.1"/>
    <property type="molecule type" value="Genomic_DNA"/>
</dbReference>
<dbReference type="InterPro" id="IPR029026">
    <property type="entry name" value="tRNA_m1G_MTases_N"/>
</dbReference>
<accession>A3DML4</accession>
<sequence length="191" mass="22332">MNYKPHRTVIVSINNPCKNLETVKNIVLHSLLVSHGIRIDTILYILDHTRKIAYSLNGYKLRHLYAEEKSLRGFINKFFCGNKLFVGTNIYPSSIFSMENNSYDLVLTNSSKYYLDEKLIAWSPLTNTLFNILIIDNYSMKHLYQLRYSTILTVKAPDTVSFIIFSHHIIDKAFGGWIRRYGRIEYREPIS</sequence>
<dbReference type="HOGENOM" id="CLU_1399793_0_0_2"/>
<organism evidence="1 2">
    <name type="scientific">Staphylothermus marinus (strain ATCC 43588 / DSM 3639 / JCM 9404 / F1)</name>
    <dbReference type="NCBI Taxonomy" id="399550"/>
    <lineage>
        <taxon>Archaea</taxon>
        <taxon>Thermoproteota</taxon>
        <taxon>Thermoprotei</taxon>
        <taxon>Desulfurococcales</taxon>
        <taxon>Desulfurococcaceae</taxon>
        <taxon>Staphylothermus</taxon>
    </lineage>
</organism>
<reference evidence="1 2" key="2">
    <citation type="journal article" date="2009" name="Stand. Genomic Sci.">
        <title>Complete genome sequence of Staphylothermus marinus Stetter and Fiala 1986 type strain F1.</title>
        <authorList>
            <person name="Anderson I.J."/>
            <person name="Sun H."/>
            <person name="Lapidus A."/>
            <person name="Copeland A."/>
            <person name="Glavina Del Rio T."/>
            <person name="Tice H."/>
            <person name="Dalin E."/>
            <person name="Lucas S."/>
            <person name="Barry K."/>
            <person name="Land M."/>
            <person name="Richardson P."/>
            <person name="Huber H."/>
            <person name="Kyrpides N.C."/>
        </authorList>
    </citation>
    <scope>NUCLEOTIDE SEQUENCE [LARGE SCALE GENOMIC DNA]</scope>
    <source>
        <strain evidence="2">ATCC 43588 / DSM 3639 / JCM 9404 / F1</strain>
    </source>
</reference>
<keyword evidence="2" id="KW-1185">Reference proteome</keyword>
<dbReference type="eggNOG" id="arCOG01240">
    <property type="taxonomic scope" value="Archaea"/>
</dbReference>
<protein>
    <submittedName>
        <fullName evidence="1">Uncharacterized protein</fullName>
    </submittedName>
</protein>
<proteinExistence type="predicted"/>
<dbReference type="Gene3D" id="3.40.1280.10">
    <property type="match status" value="1"/>
</dbReference>
<dbReference type="STRING" id="399550.Smar_0773"/>
<dbReference type="RefSeq" id="WP_011839065.1">
    <property type="nucleotide sequence ID" value="NC_009033.1"/>
</dbReference>
<gene>
    <name evidence="1" type="ordered locus">Smar_0773</name>
</gene>
<evidence type="ECO:0000313" key="2">
    <source>
        <dbReference type="Proteomes" id="UP000000254"/>
    </source>
</evidence>
<dbReference type="GeneID" id="4906616"/>
<dbReference type="OrthoDB" id="18442at2157"/>